<dbReference type="CDD" id="cd00761">
    <property type="entry name" value="Glyco_tranf_GTA_type"/>
    <property type="match status" value="1"/>
</dbReference>
<evidence type="ECO:0000256" key="1">
    <source>
        <dbReference type="ARBA" id="ARBA00022676"/>
    </source>
</evidence>
<dbReference type="SUPFAM" id="SSF53448">
    <property type="entry name" value="Nucleotide-diphospho-sugar transferases"/>
    <property type="match status" value="1"/>
</dbReference>
<name>A0A926HWH8_9FIRM</name>
<comment type="caution">
    <text evidence="4">The sequence shown here is derived from an EMBL/GenBank/DDBJ whole genome shotgun (WGS) entry which is preliminary data.</text>
</comment>
<protein>
    <submittedName>
        <fullName evidence="4">Glycosyltransferase</fullName>
    </submittedName>
</protein>
<dbReference type="Pfam" id="PF00535">
    <property type="entry name" value="Glycos_transf_2"/>
    <property type="match status" value="1"/>
</dbReference>
<dbReference type="PANTHER" id="PTHR22916:SF51">
    <property type="entry name" value="GLYCOSYLTRANSFERASE EPSH-RELATED"/>
    <property type="match status" value="1"/>
</dbReference>
<sequence>MMENNQMQISIIVPVYNVQEYVTKCVESILTQKYFNLEIILIDDGSTDNSGFVIDSLAKKDHRIRCVHQENMGLSAARNKGLDLANGQLLGFVDGDDWIEIDMYEKLYKDLVTNDADISICSIAGVNEDDPNHHEKSLKESAVFVNQPAILDDTLEIVRFCILSKNVPAWNKLYKRHLFDGVRYPTNKIYEDCFTTYRVMEKAKKVVVSPEIKYHHVFRKNSISHAKISVKNFAMLEAFIEQHEYLSKKYPELEKETRKNMFLMLLVFSKILYESNHIFTFQNELSNILNRIRKYSLSDCGLLHEDEQLLKMIFTDLRQYIIALKIIENNSQS</sequence>
<keyword evidence="2" id="KW-0808">Transferase</keyword>
<evidence type="ECO:0000256" key="2">
    <source>
        <dbReference type="ARBA" id="ARBA00022679"/>
    </source>
</evidence>
<evidence type="ECO:0000259" key="3">
    <source>
        <dbReference type="Pfam" id="PF00535"/>
    </source>
</evidence>
<organism evidence="4 5">
    <name type="scientific">Bianquea renquensis</name>
    <dbReference type="NCBI Taxonomy" id="2763661"/>
    <lineage>
        <taxon>Bacteria</taxon>
        <taxon>Bacillati</taxon>
        <taxon>Bacillota</taxon>
        <taxon>Clostridia</taxon>
        <taxon>Eubacteriales</taxon>
        <taxon>Bianqueaceae</taxon>
        <taxon>Bianquea</taxon>
    </lineage>
</organism>
<dbReference type="InterPro" id="IPR029044">
    <property type="entry name" value="Nucleotide-diphossugar_trans"/>
</dbReference>
<dbReference type="EMBL" id="JACRSQ010000004">
    <property type="protein sequence ID" value="MBC8542732.1"/>
    <property type="molecule type" value="Genomic_DNA"/>
</dbReference>
<keyword evidence="5" id="KW-1185">Reference proteome</keyword>
<proteinExistence type="predicted"/>
<accession>A0A926HWH8</accession>
<evidence type="ECO:0000313" key="5">
    <source>
        <dbReference type="Proteomes" id="UP000657006"/>
    </source>
</evidence>
<gene>
    <name evidence="4" type="ORF">H8730_04120</name>
</gene>
<feature type="domain" description="Glycosyltransferase 2-like" evidence="3">
    <location>
        <begin position="10"/>
        <end position="147"/>
    </location>
</feature>
<dbReference type="AlphaFoldDB" id="A0A926HWH8"/>
<keyword evidence="1" id="KW-0328">Glycosyltransferase</keyword>
<dbReference type="Proteomes" id="UP000657006">
    <property type="component" value="Unassembled WGS sequence"/>
</dbReference>
<reference evidence="4" key="1">
    <citation type="submission" date="2020-08" db="EMBL/GenBank/DDBJ databases">
        <title>Genome public.</title>
        <authorList>
            <person name="Liu C."/>
            <person name="Sun Q."/>
        </authorList>
    </citation>
    <scope>NUCLEOTIDE SEQUENCE</scope>
    <source>
        <strain evidence="4">NSJ-32</strain>
    </source>
</reference>
<dbReference type="InterPro" id="IPR001173">
    <property type="entry name" value="Glyco_trans_2-like"/>
</dbReference>
<dbReference type="GO" id="GO:0016757">
    <property type="term" value="F:glycosyltransferase activity"/>
    <property type="evidence" value="ECO:0007669"/>
    <property type="project" value="UniProtKB-KW"/>
</dbReference>
<evidence type="ECO:0000313" key="4">
    <source>
        <dbReference type="EMBL" id="MBC8542732.1"/>
    </source>
</evidence>
<dbReference type="PANTHER" id="PTHR22916">
    <property type="entry name" value="GLYCOSYLTRANSFERASE"/>
    <property type="match status" value="1"/>
</dbReference>
<dbReference type="Gene3D" id="3.90.550.10">
    <property type="entry name" value="Spore Coat Polysaccharide Biosynthesis Protein SpsA, Chain A"/>
    <property type="match status" value="1"/>
</dbReference>
<dbReference type="RefSeq" id="WP_177719302.1">
    <property type="nucleotide sequence ID" value="NZ_JACRSQ010000004.1"/>
</dbReference>